<gene>
    <name evidence="1" type="ORF">BpHYR1_027550</name>
</gene>
<dbReference type="AlphaFoldDB" id="A0A3M7PFU1"/>
<evidence type="ECO:0000313" key="2">
    <source>
        <dbReference type="Proteomes" id="UP000276133"/>
    </source>
</evidence>
<accession>A0A3M7PFU1</accession>
<protein>
    <submittedName>
        <fullName evidence="1">Uncharacterized protein</fullName>
    </submittedName>
</protein>
<name>A0A3M7PFU1_BRAPC</name>
<sequence length="75" mass="9003">MFAEILHISNRFQKLNKPSTSKKDFLNSRKKAISKKKNFYTDLTQLIRIRCSNQWKKNIYIDVSSMRSEQIHNKL</sequence>
<keyword evidence="2" id="KW-1185">Reference proteome</keyword>
<reference evidence="1 2" key="1">
    <citation type="journal article" date="2018" name="Sci. Rep.">
        <title>Genomic signatures of local adaptation to the degree of environmental predictability in rotifers.</title>
        <authorList>
            <person name="Franch-Gras L."/>
            <person name="Hahn C."/>
            <person name="Garcia-Roger E.M."/>
            <person name="Carmona M.J."/>
            <person name="Serra M."/>
            <person name="Gomez A."/>
        </authorList>
    </citation>
    <scope>NUCLEOTIDE SEQUENCE [LARGE SCALE GENOMIC DNA]</scope>
    <source>
        <strain evidence="1">HYR1</strain>
    </source>
</reference>
<dbReference type="EMBL" id="REGN01011118">
    <property type="protein sequence ID" value="RMZ97893.1"/>
    <property type="molecule type" value="Genomic_DNA"/>
</dbReference>
<comment type="caution">
    <text evidence="1">The sequence shown here is derived from an EMBL/GenBank/DDBJ whole genome shotgun (WGS) entry which is preliminary data.</text>
</comment>
<dbReference type="Proteomes" id="UP000276133">
    <property type="component" value="Unassembled WGS sequence"/>
</dbReference>
<proteinExistence type="predicted"/>
<evidence type="ECO:0000313" key="1">
    <source>
        <dbReference type="EMBL" id="RMZ97893.1"/>
    </source>
</evidence>
<organism evidence="1 2">
    <name type="scientific">Brachionus plicatilis</name>
    <name type="common">Marine rotifer</name>
    <name type="synonym">Brachionus muelleri</name>
    <dbReference type="NCBI Taxonomy" id="10195"/>
    <lineage>
        <taxon>Eukaryota</taxon>
        <taxon>Metazoa</taxon>
        <taxon>Spiralia</taxon>
        <taxon>Gnathifera</taxon>
        <taxon>Rotifera</taxon>
        <taxon>Eurotatoria</taxon>
        <taxon>Monogononta</taxon>
        <taxon>Pseudotrocha</taxon>
        <taxon>Ploima</taxon>
        <taxon>Brachionidae</taxon>
        <taxon>Brachionus</taxon>
    </lineage>
</organism>